<evidence type="ECO:0000313" key="2">
    <source>
        <dbReference type="EMBL" id="KJH41251.1"/>
    </source>
</evidence>
<keyword evidence="1" id="KW-0812">Transmembrane</keyword>
<accession>A0A0D8XFW8</accession>
<protein>
    <submittedName>
        <fullName evidence="2">Uncharacterized protein</fullName>
    </submittedName>
</protein>
<reference evidence="3" key="2">
    <citation type="journal article" date="2016" name="Sci. Rep.">
        <title>Dictyocaulus viviparus genome, variome and transcriptome elucidate lungworm biology and support future intervention.</title>
        <authorList>
            <person name="McNulty S.N."/>
            <person name="Strube C."/>
            <person name="Rosa B.A."/>
            <person name="Martin J.C."/>
            <person name="Tyagi R."/>
            <person name="Choi Y.J."/>
            <person name="Wang Q."/>
            <person name="Hallsworth Pepin K."/>
            <person name="Zhang X."/>
            <person name="Ozersky P."/>
            <person name="Wilson R.K."/>
            <person name="Sternberg P.W."/>
            <person name="Gasser R.B."/>
            <person name="Mitreva M."/>
        </authorList>
    </citation>
    <scope>NUCLEOTIDE SEQUENCE [LARGE SCALE GENOMIC DNA]</scope>
    <source>
        <strain evidence="3">HannoverDv2000</strain>
    </source>
</reference>
<proteinExistence type="predicted"/>
<evidence type="ECO:0000256" key="1">
    <source>
        <dbReference type="SAM" id="Phobius"/>
    </source>
</evidence>
<sequence length="104" mass="11838">MRAETSAVTHFLIVRLLTDMRSILILFITLIPIVITLDCRKFSFAPACRGIMLKRSSVSEPELALEADPSLSWLLHRAKEEGISECLPISWIKRELIWLTTRSA</sequence>
<dbReference type="AlphaFoldDB" id="A0A0D8XFW8"/>
<dbReference type="EMBL" id="KN716868">
    <property type="protein sequence ID" value="KJH41251.1"/>
    <property type="molecule type" value="Genomic_DNA"/>
</dbReference>
<dbReference type="Proteomes" id="UP000053766">
    <property type="component" value="Unassembled WGS sequence"/>
</dbReference>
<name>A0A0D8XFW8_DICVI</name>
<dbReference type="OrthoDB" id="5807133at2759"/>
<feature type="transmembrane region" description="Helical" evidence="1">
    <location>
        <begin position="20"/>
        <end position="39"/>
    </location>
</feature>
<reference evidence="2 3" key="1">
    <citation type="submission" date="2013-11" db="EMBL/GenBank/DDBJ databases">
        <title>Draft genome of the bovine lungworm Dictyocaulus viviparus.</title>
        <authorList>
            <person name="Mitreva M."/>
        </authorList>
    </citation>
    <scope>NUCLEOTIDE SEQUENCE [LARGE SCALE GENOMIC DNA]</scope>
    <source>
        <strain evidence="2 3">HannoverDv2000</strain>
    </source>
</reference>
<keyword evidence="1" id="KW-1133">Transmembrane helix</keyword>
<gene>
    <name evidence="2" type="ORF">DICVIV_12776</name>
</gene>
<keyword evidence="3" id="KW-1185">Reference proteome</keyword>
<organism evidence="2 3">
    <name type="scientific">Dictyocaulus viviparus</name>
    <name type="common">Bovine lungworm</name>
    <dbReference type="NCBI Taxonomy" id="29172"/>
    <lineage>
        <taxon>Eukaryota</taxon>
        <taxon>Metazoa</taxon>
        <taxon>Ecdysozoa</taxon>
        <taxon>Nematoda</taxon>
        <taxon>Chromadorea</taxon>
        <taxon>Rhabditida</taxon>
        <taxon>Rhabditina</taxon>
        <taxon>Rhabditomorpha</taxon>
        <taxon>Strongyloidea</taxon>
        <taxon>Metastrongylidae</taxon>
        <taxon>Dictyocaulus</taxon>
    </lineage>
</organism>
<evidence type="ECO:0000313" key="3">
    <source>
        <dbReference type="Proteomes" id="UP000053766"/>
    </source>
</evidence>
<keyword evidence="1" id="KW-0472">Membrane</keyword>